<dbReference type="NCBIfam" id="TIGR00171">
    <property type="entry name" value="leuD"/>
    <property type="match status" value="1"/>
</dbReference>
<dbReference type="Pfam" id="PF00694">
    <property type="entry name" value="Aconitase_C"/>
    <property type="match status" value="1"/>
</dbReference>
<accession>A0A1Q8E8M0</accession>
<comment type="caution">
    <text evidence="13">The sequence shown here is derived from an EMBL/GenBank/DDBJ whole genome shotgun (WGS) entry which is preliminary data.</text>
</comment>
<keyword evidence="9 10" id="KW-0100">Branched-chain amino acid biosynthesis</keyword>
<dbReference type="InterPro" id="IPR000573">
    <property type="entry name" value="AconitaseA/IPMdHydase_ssu_swvl"/>
</dbReference>
<dbReference type="GO" id="GO:0003861">
    <property type="term" value="F:3-isopropylmalate dehydratase activity"/>
    <property type="evidence" value="ECO:0007669"/>
    <property type="project" value="UniProtKB-UniRule"/>
</dbReference>
<comment type="pathway">
    <text evidence="3 10">Amino-acid biosynthesis; L-leucine biosynthesis; L-leucine from 3-methyl-2-oxobutanoate: step 2/4.</text>
</comment>
<dbReference type="InterPro" id="IPR033940">
    <property type="entry name" value="IPMI_Swivel"/>
</dbReference>
<evidence type="ECO:0000313" key="13">
    <source>
        <dbReference type="EMBL" id="OLF48140.1"/>
    </source>
</evidence>
<dbReference type="InterPro" id="IPR015928">
    <property type="entry name" value="Aconitase/3IPM_dehydase_swvl"/>
</dbReference>
<dbReference type="GO" id="GO:0009316">
    <property type="term" value="C:3-isopropylmalate dehydratase complex"/>
    <property type="evidence" value="ECO:0007669"/>
    <property type="project" value="InterPro"/>
</dbReference>
<keyword evidence="14" id="KW-1185">Reference proteome</keyword>
<dbReference type="Gene3D" id="3.20.19.10">
    <property type="entry name" value="Aconitase, domain 4"/>
    <property type="match status" value="1"/>
</dbReference>
<dbReference type="GO" id="GO:0009098">
    <property type="term" value="P:L-leucine biosynthetic process"/>
    <property type="evidence" value="ECO:0007669"/>
    <property type="project" value="UniProtKB-UniRule"/>
</dbReference>
<dbReference type="FunFam" id="3.20.19.10:FF:000003">
    <property type="entry name" value="3-isopropylmalate dehydratase small subunit"/>
    <property type="match status" value="1"/>
</dbReference>
<proteinExistence type="inferred from homology"/>
<evidence type="ECO:0000256" key="3">
    <source>
        <dbReference type="ARBA" id="ARBA00004729"/>
    </source>
</evidence>
<dbReference type="HAMAP" id="MF_01031">
    <property type="entry name" value="LeuD_type1"/>
    <property type="match status" value="1"/>
</dbReference>
<dbReference type="OrthoDB" id="9777465at2"/>
<feature type="domain" description="Aconitase A/isopropylmalate dehydratase small subunit swivel" evidence="12">
    <location>
        <begin position="1"/>
        <end position="124"/>
    </location>
</feature>
<keyword evidence="7 10" id="KW-0028">Amino-acid biosynthesis</keyword>
<keyword evidence="8 10" id="KW-0456">Lyase</keyword>
<comment type="similarity">
    <text evidence="4 10">Belongs to the LeuD family. LeuD type 1 subfamily.</text>
</comment>
<feature type="region of interest" description="Disordered" evidence="11">
    <location>
        <begin position="196"/>
        <end position="215"/>
    </location>
</feature>
<evidence type="ECO:0000259" key="12">
    <source>
        <dbReference type="Pfam" id="PF00694"/>
    </source>
</evidence>
<evidence type="ECO:0000256" key="11">
    <source>
        <dbReference type="SAM" id="MobiDB-lite"/>
    </source>
</evidence>
<evidence type="ECO:0000256" key="8">
    <source>
        <dbReference type="ARBA" id="ARBA00023239"/>
    </source>
</evidence>
<dbReference type="UniPathway" id="UPA00048">
    <property type="reaction ID" value="UER00071"/>
</dbReference>
<evidence type="ECO:0000256" key="4">
    <source>
        <dbReference type="ARBA" id="ARBA00009845"/>
    </source>
</evidence>
<dbReference type="PANTHER" id="PTHR43345">
    <property type="entry name" value="3-ISOPROPYLMALATE DEHYDRATASE SMALL SUBUNIT 2-RELATED-RELATED"/>
    <property type="match status" value="1"/>
</dbReference>
<dbReference type="InterPro" id="IPR004431">
    <property type="entry name" value="3-IsopropMal_deHydase_ssu"/>
</dbReference>
<name>A0A1Q8E8M0_9STRE</name>
<dbReference type="AlphaFoldDB" id="A0A1Q8E8M0"/>
<dbReference type="SUPFAM" id="SSF52016">
    <property type="entry name" value="LeuD/IlvD-like"/>
    <property type="match status" value="1"/>
</dbReference>
<organism evidence="13 14">
    <name type="scientific">Streptococcus cuniculi</name>
    <dbReference type="NCBI Taxonomy" id="1432788"/>
    <lineage>
        <taxon>Bacteria</taxon>
        <taxon>Bacillati</taxon>
        <taxon>Bacillota</taxon>
        <taxon>Bacilli</taxon>
        <taxon>Lactobacillales</taxon>
        <taxon>Streptococcaceae</taxon>
        <taxon>Streptococcus</taxon>
    </lineage>
</organism>
<comment type="catalytic activity">
    <reaction evidence="1 10">
        <text>(2R,3S)-3-isopropylmalate = (2S)-2-isopropylmalate</text>
        <dbReference type="Rhea" id="RHEA:32287"/>
        <dbReference type="ChEBI" id="CHEBI:1178"/>
        <dbReference type="ChEBI" id="CHEBI:35121"/>
        <dbReference type="EC" id="4.2.1.33"/>
    </reaction>
</comment>
<evidence type="ECO:0000256" key="10">
    <source>
        <dbReference type="HAMAP-Rule" id="MF_01031"/>
    </source>
</evidence>
<evidence type="ECO:0000256" key="1">
    <source>
        <dbReference type="ARBA" id="ARBA00000491"/>
    </source>
</evidence>
<evidence type="ECO:0000256" key="2">
    <source>
        <dbReference type="ARBA" id="ARBA00002695"/>
    </source>
</evidence>
<evidence type="ECO:0000256" key="5">
    <source>
        <dbReference type="ARBA" id="ARBA00011271"/>
    </source>
</evidence>
<reference evidence="14" key="1">
    <citation type="submission" date="2016-12" db="EMBL/GenBank/DDBJ databases">
        <authorList>
            <person name="Gulvik C.A."/>
        </authorList>
    </citation>
    <scope>NUCLEOTIDE SEQUENCE [LARGE SCALE GENOMIC DNA]</scope>
    <source>
        <strain evidence="14">NED12-00049-6B</strain>
    </source>
</reference>
<evidence type="ECO:0000256" key="6">
    <source>
        <dbReference type="ARBA" id="ARBA00022430"/>
    </source>
</evidence>
<dbReference type="Proteomes" id="UP000186890">
    <property type="component" value="Unassembled WGS sequence"/>
</dbReference>
<evidence type="ECO:0000256" key="9">
    <source>
        <dbReference type="ARBA" id="ARBA00023304"/>
    </source>
</evidence>
<protein>
    <recommendedName>
        <fullName evidence="10">3-isopropylmalate dehydratase small subunit</fullName>
        <ecNumber evidence="10">4.2.1.33</ecNumber>
    </recommendedName>
    <alternativeName>
        <fullName evidence="10">Alpha-IPM isomerase</fullName>
        <shortName evidence="10">IPMI</shortName>
    </alternativeName>
    <alternativeName>
        <fullName evidence="10">Isopropylmalate isomerase</fullName>
    </alternativeName>
</protein>
<dbReference type="EMBL" id="MSJM01000003">
    <property type="protein sequence ID" value="OLF48140.1"/>
    <property type="molecule type" value="Genomic_DNA"/>
</dbReference>
<dbReference type="EC" id="4.2.1.33" evidence="10"/>
<keyword evidence="6 10" id="KW-0432">Leucine biosynthesis</keyword>
<dbReference type="InterPro" id="IPR050075">
    <property type="entry name" value="LeuD"/>
</dbReference>
<dbReference type="RefSeq" id="WP_075104493.1">
    <property type="nucleotide sequence ID" value="NZ_MSJM01000003.1"/>
</dbReference>
<gene>
    <name evidence="10" type="primary">leuD</name>
    <name evidence="13" type="ORF">BU202_03880</name>
</gene>
<evidence type="ECO:0000313" key="14">
    <source>
        <dbReference type="Proteomes" id="UP000186890"/>
    </source>
</evidence>
<comment type="function">
    <text evidence="2 10">Catalyzes the isomerization between 2-isopropylmalate and 3-isopropylmalate, via the formation of 2-isopropylmaleate.</text>
</comment>
<dbReference type="CDD" id="cd01577">
    <property type="entry name" value="IPMI_Swivel"/>
    <property type="match status" value="1"/>
</dbReference>
<dbReference type="NCBIfam" id="NF002458">
    <property type="entry name" value="PRK01641.1"/>
    <property type="match status" value="1"/>
</dbReference>
<dbReference type="PANTHER" id="PTHR43345:SF5">
    <property type="entry name" value="3-ISOPROPYLMALATE DEHYDRATASE SMALL SUBUNIT"/>
    <property type="match status" value="1"/>
</dbReference>
<comment type="subunit">
    <text evidence="5 10">Heterodimer of LeuC and LeuD.</text>
</comment>
<sequence length="215" mass="24763">MEKFTTYTGTTVPLMNDNIDTDQILPKQFLKLIDKKGFGKYLMYAWRYLDHAYTENPDFIFNQDAYRRATILVTGDNFGAGSSREHAAWALSDYGFKVVIAGSFGDIHYNNELNNGILPIVQPREVREKLANLSPDDEVTVDLEKQTISSPVGEFHFDIDSEWKYKLLNGLDDIGITLQYEELIVAYERNRPAYWRKDEEEKASGKERISSEKRG</sequence>
<evidence type="ECO:0000256" key="7">
    <source>
        <dbReference type="ARBA" id="ARBA00022605"/>
    </source>
</evidence>